<dbReference type="EMBL" id="JBHMEY010000059">
    <property type="protein sequence ID" value="MFB9097560.1"/>
    <property type="molecule type" value="Genomic_DNA"/>
</dbReference>
<comment type="caution">
    <text evidence="3">The sequence shown here is derived from an EMBL/GenBank/DDBJ whole genome shotgun (WGS) entry which is preliminary data.</text>
</comment>
<organism evidence="3 4">
    <name type="scientific">Flavobacterium jumunjinense</name>
    <dbReference type="NCBI Taxonomy" id="998845"/>
    <lineage>
        <taxon>Bacteria</taxon>
        <taxon>Pseudomonadati</taxon>
        <taxon>Bacteroidota</taxon>
        <taxon>Flavobacteriia</taxon>
        <taxon>Flavobacteriales</taxon>
        <taxon>Flavobacteriaceae</taxon>
        <taxon>Flavobacterium</taxon>
    </lineage>
</organism>
<dbReference type="PROSITE" id="PS51257">
    <property type="entry name" value="PROKAR_LIPOPROTEIN"/>
    <property type="match status" value="1"/>
</dbReference>
<dbReference type="SUPFAM" id="SSF54060">
    <property type="entry name" value="His-Me finger endonucleases"/>
    <property type="match status" value="1"/>
</dbReference>
<keyword evidence="3" id="KW-0540">Nuclease</keyword>
<evidence type="ECO:0000259" key="2">
    <source>
        <dbReference type="SMART" id="SM00892"/>
    </source>
</evidence>
<dbReference type="Gene3D" id="3.40.570.10">
    <property type="entry name" value="Extracellular Endonuclease, subunit A"/>
    <property type="match status" value="1"/>
</dbReference>
<dbReference type="InterPro" id="IPR040255">
    <property type="entry name" value="Non-specific_endonuclease"/>
</dbReference>
<dbReference type="SMART" id="SM00892">
    <property type="entry name" value="Endonuclease_NS"/>
    <property type="match status" value="1"/>
</dbReference>
<keyword evidence="4" id="KW-1185">Reference proteome</keyword>
<evidence type="ECO:0000313" key="4">
    <source>
        <dbReference type="Proteomes" id="UP001589607"/>
    </source>
</evidence>
<proteinExistence type="predicted"/>
<dbReference type="SMART" id="SM00477">
    <property type="entry name" value="NUC"/>
    <property type="match status" value="1"/>
</dbReference>
<feature type="domain" description="ENPP1-3/EXOG-like endonuclease/phosphodiesterase" evidence="1">
    <location>
        <begin position="54"/>
        <end position="244"/>
    </location>
</feature>
<evidence type="ECO:0000259" key="1">
    <source>
        <dbReference type="SMART" id="SM00477"/>
    </source>
</evidence>
<protein>
    <submittedName>
        <fullName evidence="3">DNA/RNA non-specific endonuclease</fullName>
    </submittedName>
</protein>
<sequence>MNICKGAILVGVLIILYSCREGVPIGQDTAVEKGSTTVKFDYLPSNTTGAVYERETYTLSYAEEYEQAEWVAYVLHTNDITNSDYKRPYFEVDPKIITGAAHWRNYKKSGYNKGHLCPAGDRRASYDDYVDTFFTSNISPQDYDFNAGIWNRLEQKVRYWAKKQDSLYVVTGGVLTEDLETIGYENVAVPKYFYKVLLSSDRKKMIGFLLPHEKSDKPLYSFITSVDKIEALTGIDFFPALEDALENELEAKTDYSGWSF</sequence>
<reference evidence="3 4" key="1">
    <citation type="submission" date="2024-09" db="EMBL/GenBank/DDBJ databases">
        <authorList>
            <person name="Sun Q."/>
            <person name="Mori K."/>
        </authorList>
    </citation>
    <scope>NUCLEOTIDE SEQUENCE [LARGE SCALE GENOMIC DNA]</scope>
    <source>
        <strain evidence="3 4">CECT 7955</strain>
    </source>
</reference>
<dbReference type="InterPro" id="IPR044929">
    <property type="entry name" value="DNA/RNA_non-sp_Endonuclease_sf"/>
</dbReference>
<name>A0ABV5GQ92_9FLAO</name>
<keyword evidence="3" id="KW-0255">Endonuclease</keyword>
<dbReference type="InterPro" id="IPR001604">
    <property type="entry name" value="Endo_G_ENPP1-like_dom"/>
</dbReference>
<dbReference type="InterPro" id="IPR020821">
    <property type="entry name" value="ENPP1-3/EXOG-like_nuc-like"/>
</dbReference>
<feature type="domain" description="DNA/RNA non-specific endonuclease/pyrophosphatase/phosphodiesterase" evidence="2">
    <location>
        <begin position="53"/>
        <end position="244"/>
    </location>
</feature>
<gene>
    <name evidence="3" type="ORF">ACFFVF_13640</name>
</gene>
<accession>A0ABV5GQ92</accession>
<dbReference type="GO" id="GO:0004519">
    <property type="term" value="F:endonuclease activity"/>
    <property type="evidence" value="ECO:0007669"/>
    <property type="project" value="UniProtKB-KW"/>
</dbReference>
<dbReference type="PANTHER" id="PTHR13966:SF5">
    <property type="entry name" value="ENDONUCLEASE G, MITOCHONDRIAL"/>
    <property type="match status" value="1"/>
</dbReference>
<dbReference type="RefSeq" id="WP_236458903.1">
    <property type="nucleotide sequence ID" value="NZ_CBCSGE010000006.1"/>
</dbReference>
<dbReference type="InterPro" id="IPR044925">
    <property type="entry name" value="His-Me_finger_sf"/>
</dbReference>
<keyword evidence="3" id="KW-0378">Hydrolase</keyword>
<dbReference type="Proteomes" id="UP001589607">
    <property type="component" value="Unassembled WGS sequence"/>
</dbReference>
<dbReference type="PANTHER" id="PTHR13966">
    <property type="entry name" value="ENDONUCLEASE RELATED"/>
    <property type="match status" value="1"/>
</dbReference>
<evidence type="ECO:0000313" key="3">
    <source>
        <dbReference type="EMBL" id="MFB9097560.1"/>
    </source>
</evidence>
<dbReference type="Pfam" id="PF01223">
    <property type="entry name" value="Endonuclease_NS"/>
    <property type="match status" value="1"/>
</dbReference>